<name>A0ABQ0LFV3_MYCCL</name>
<organism evidence="2 3">
    <name type="scientific">Mycena chlorophos</name>
    <name type="common">Agaric fungus</name>
    <name type="synonym">Agaricus chlorophos</name>
    <dbReference type="NCBI Taxonomy" id="658473"/>
    <lineage>
        <taxon>Eukaryota</taxon>
        <taxon>Fungi</taxon>
        <taxon>Dikarya</taxon>
        <taxon>Basidiomycota</taxon>
        <taxon>Agaricomycotina</taxon>
        <taxon>Agaricomycetes</taxon>
        <taxon>Agaricomycetidae</taxon>
        <taxon>Agaricales</taxon>
        <taxon>Marasmiineae</taxon>
        <taxon>Mycenaceae</taxon>
        <taxon>Mycena</taxon>
    </lineage>
</organism>
<reference evidence="2" key="1">
    <citation type="submission" date="2014-09" db="EMBL/GenBank/DDBJ databases">
        <title>Genome sequence of the luminous mushroom Mycena chlorophos for searching fungal bioluminescence genes.</title>
        <authorList>
            <person name="Tanaka Y."/>
            <person name="Kasuga D."/>
            <person name="Oba Y."/>
            <person name="Hase S."/>
            <person name="Sato K."/>
            <person name="Oba Y."/>
            <person name="Sakakibara Y."/>
        </authorList>
    </citation>
    <scope>NUCLEOTIDE SEQUENCE</scope>
</reference>
<dbReference type="Proteomes" id="UP000815677">
    <property type="component" value="Unassembled WGS sequence"/>
</dbReference>
<gene>
    <name evidence="2" type="ORF">MCHLO_07256</name>
</gene>
<evidence type="ECO:0000256" key="1">
    <source>
        <dbReference type="SAM" id="MobiDB-lite"/>
    </source>
</evidence>
<accession>A0ABQ0LFV3</accession>
<evidence type="ECO:0000313" key="2">
    <source>
        <dbReference type="EMBL" id="GAT49973.1"/>
    </source>
</evidence>
<feature type="region of interest" description="Disordered" evidence="1">
    <location>
        <begin position="37"/>
        <end position="104"/>
    </location>
</feature>
<proteinExistence type="predicted"/>
<sequence length="471" mass="52410">MNRRLRSSTALVAENPARSMLSGLWRSERLREYYPSTLLEEQPTDLPTLGLDPNPRPSSRESSGLRPSVREVRRGNRLSTAVQLPYPTRGPDNNQPLPQQRGGLRPHTLVAFSSLLTRTRLCRAVPSSATTYIPYHPRPPLPKPSQCSAGRFPTILPVRIAQRLHRGIHRSRYDANCGPLIVARCSSLLRAASADEAACMGDDMGERERTNILDVFTTDDSRPQRHLTTLYPQRRWRAPVLLFRRARGLYRRPRRRSSRDLRRVAAVGPPDCAEQRGRTRLGAARVVPSGAQFGHAAVTTAVMAHWLEGTDIGLSVADTDTTISLATVSSRTASMSSPPLPLSFARTWGCLPDSERVSLHLHVAFRVLRYLCLSTCPFIFVPSATILRGLFYPPPTRTLYFIVPFTYLPLPSFRGSFPSPHFPASPTYPPCRCGVLWTICKRLAATSGAQNCRILELCTVFGPCKCPLPSE</sequence>
<keyword evidence="3" id="KW-1185">Reference proteome</keyword>
<protein>
    <submittedName>
        <fullName evidence="2">Uncharacterized protein</fullName>
    </submittedName>
</protein>
<evidence type="ECO:0000313" key="3">
    <source>
        <dbReference type="Proteomes" id="UP000815677"/>
    </source>
</evidence>
<dbReference type="EMBL" id="DF846070">
    <property type="protein sequence ID" value="GAT49973.1"/>
    <property type="molecule type" value="Genomic_DNA"/>
</dbReference>